<accession>A0ABT3KJF5</accession>
<name>A0ABT3KJF5_9GAMM</name>
<evidence type="ECO:0000313" key="2">
    <source>
        <dbReference type="Proteomes" id="UP001431181"/>
    </source>
</evidence>
<proteinExistence type="predicted"/>
<evidence type="ECO:0000313" key="1">
    <source>
        <dbReference type="EMBL" id="MCW4630544.1"/>
    </source>
</evidence>
<sequence length="30" mass="3333">MSLTEEQEQLAVQGAIDAFTFYKKTLASIV</sequence>
<reference evidence="1" key="1">
    <citation type="submission" date="2022-11" db="EMBL/GenBank/DDBJ databases">
        <title>Marinomonas sp. nov., isolated from marine algae.</title>
        <authorList>
            <person name="Choi D.G."/>
            <person name="Kim J.M."/>
            <person name="Lee J.K."/>
            <person name="Baek J.H."/>
            <person name="Jeon C.O."/>
        </authorList>
    </citation>
    <scope>NUCLEOTIDE SEQUENCE</scope>
    <source>
        <strain evidence="1">KJ51-3</strain>
    </source>
</reference>
<dbReference type="EMBL" id="JAPEUL010000009">
    <property type="protein sequence ID" value="MCW4630544.1"/>
    <property type="molecule type" value="Genomic_DNA"/>
</dbReference>
<comment type="caution">
    <text evidence="1">The sequence shown here is derived from an EMBL/GenBank/DDBJ whole genome shotgun (WGS) entry which is preliminary data.</text>
</comment>
<protein>
    <submittedName>
        <fullName evidence="1">Uncharacterized protein</fullName>
    </submittedName>
</protein>
<dbReference type="Proteomes" id="UP001431181">
    <property type="component" value="Unassembled WGS sequence"/>
</dbReference>
<gene>
    <name evidence="1" type="ORF">ONZ52_17045</name>
</gene>
<organism evidence="1 2">
    <name type="scientific">Marinomonas rhodophyticola</name>
    <dbReference type="NCBI Taxonomy" id="2992803"/>
    <lineage>
        <taxon>Bacteria</taxon>
        <taxon>Pseudomonadati</taxon>
        <taxon>Pseudomonadota</taxon>
        <taxon>Gammaproteobacteria</taxon>
        <taxon>Oceanospirillales</taxon>
        <taxon>Oceanospirillaceae</taxon>
        <taxon>Marinomonas</taxon>
    </lineage>
</organism>
<dbReference type="RefSeq" id="WP_265219892.1">
    <property type="nucleotide sequence ID" value="NZ_JAPEUL010000009.1"/>
</dbReference>
<keyword evidence="2" id="KW-1185">Reference proteome</keyword>